<dbReference type="HOGENOM" id="CLU_692990_0_0_1"/>
<accession>A0A0D1YV64</accession>
<dbReference type="VEuPathDB" id="FungiDB:PV09_04277"/>
<protein>
    <submittedName>
        <fullName evidence="1">Uncharacterized protein</fullName>
    </submittedName>
</protein>
<organism evidence="1 2">
    <name type="scientific">Verruconis gallopava</name>
    <dbReference type="NCBI Taxonomy" id="253628"/>
    <lineage>
        <taxon>Eukaryota</taxon>
        <taxon>Fungi</taxon>
        <taxon>Dikarya</taxon>
        <taxon>Ascomycota</taxon>
        <taxon>Pezizomycotina</taxon>
        <taxon>Dothideomycetes</taxon>
        <taxon>Pleosporomycetidae</taxon>
        <taxon>Venturiales</taxon>
        <taxon>Sympoventuriaceae</taxon>
        <taxon>Verruconis</taxon>
    </lineage>
</organism>
<dbReference type="EMBL" id="KN847540">
    <property type="protein sequence ID" value="KIW04522.1"/>
    <property type="molecule type" value="Genomic_DNA"/>
</dbReference>
<reference evidence="1 2" key="1">
    <citation type="submission" date="2015-01" db="EMBL/GenBank/DDBJ databases">
        <title>The Genome Sequence of Ochroconis gallopava CBS43764.</title>
        <authorList>
            <consortium name="The Broad Institute Genomics Platform"/>
            <person name="Cuomo C."/>
            <person name="de Hoog S."/>
            <person name="Gorbushina A."/>
            <person name="Stielow B."/>
            <person name="Teixiera M."/>
            <person name="Abouelleil A."/>
            <person name="Chapman S.B."/>
            <person name="Priest M."/>
            <person name="Young S.K."/>
            <person name="Wortman J."/>
            <person name="Nusbaum C."/>
            <person name="Birren B."/>
        </authorList>
    </citation>
    <scope>NUCLEOTIDE SEQUENCE [LARGE SCALE GENOMIC DNA]</scope>
    <source>
        <strain evidence="1 2">CBS 43764</strain>
    </source>
</reference>
<keyword evidence="2" id="KW-1185">Reference proteome</keyword>
<dbReference type="STRING" id="253628.A0A0D1YV64"/>
<evidence type="ECO:0000313" key="1">
    <source>
        <dbReference type="EMBL" id="KIW04522.1"/>
    </source>
</evidence>
<dbReference type="RefSeq" id="XP_016214391.1">
    <property type="nucleotide sequence ID" value="XM_016357599.1"/>
</dbReference>
<evidence type="ECO:0000313" key="2">
    <source>
        <dbReference type="Proteomes" id="UP000053259"/>
    </source>
</evidence>
<dbReference type="GeneID" id="27312250"/>
<dbReference type="InParanoid" id="A0A0D1YV64"/>
<gene>
    <name evidence="1" type="ORF">PV09_04277</name>
</gene>
<dbReference type="Proteomes" id="UP000053259">
    <property type="component" value="Unassembled WGS sequence"/>
</dbReference>
<name>A0A0D1YV64_9PEZI</name>
<proteinExistence type="predicted"/>
<dbReference type="AlphaFoldDB" id="A0A0D1YV64"/>
<sequence>MASGNDLKTVDADLRREQLYSEIGSLVRQQDRVLMLQVEAQIKREALKHLRSSVADEYSKISGHLRESRIQDRLPDSVLLALYQDKLESARNELGPAEEEFSALEFRLVKEEGILKRKGEKIRTLWQSFPVSEADYPMDISFADCEDEGSQEVVLTEFSFASSTAEEQHSSRPCLSHPEPIVDATGRPPDISLPYFDPPPYTQDLNATPNSVRATQSPRIAGLTLATPPTPSRKSEDTKFRRRLAETEPDHELPELFGMFLSSTETDPPELYVDIINDLPELAKSETNAVKHLEPILIDQMPLRISTVLHHFDKFTGTGEAFKRWMLHQVRKSPLDMIQYQSYDETTLIATVKLSDPDFEGWVHVQTKPPPSMTHQEVYQPNLPPEVQTPKLFLNIWW</sequence>